<accession>A0A7Z0I1S8</accession>
<keyword evidence="2" id="KW-1185">Reference proteome</keyword>
<dbReference type="RefSeq" id="WP_179907041.1">
    <property type="nucleotide sequence ID" value="NZ_JACBXS010000037.1"/>
</dbReference>
<proteinExistence type="predicted"/>
<dbReference type="Proteomes" id="UP000529417">
    <property type="component" value="Unassembled WGS sequence"/>
</dbReference>
<gene>
    <name evidence="1" type="ORF">HUK65_14740</name>
</gene>
<evidence type="ECO:0000313" key="1">
    <source>
        <dbReference type="EMBL" id="NYS26245.1"/>
    </source>
</evidence>
<reference evidence="1 2" key="1">
    <citation type="journal article" date="2000" name="Arch. Microbiol.">
        <title>Rhodobaca bogoriensis gen. nov. and sp. nov., an alkaliphilic purple nonsulfur bacterium from African Rift Valley soda lakes.</title>
        <authorList>
            <person name="Milford A.D."/>
            <person name="Achenbach L.A."/>
            <person name="Jung D.O."/>
            <person name="Madigan M.T."/>
        </authorList>
    </citation>
    <scope>NUCLEOTIDE SEQUENCE [LARGE SCALE GENOMIC DNA]</scope>
    <source>
        <strain evidence="1 2">2376</strain>
    </source>
</reference>
<sequence length="74" mass="8318">MSEANQAQLFISLLSDAYEADRMLNRAEVTAMHKARSKRSQAQHLTSLNKFRDIQEPLDCVQLIGGNLSDSRVV</sequence>
<dbReference type="EMBL" id="JACBXS010000037">
    <property type="protein sequence ID" value="NYS26245.1"/>
    <property type="molecule type" value="Genomic_DNA"/>
</dbReference>
<name>A0A7Z0I1S8_9RHOB</name>
<protein>
    <submittedName>
        <fullName evidence="1">Uncharacterized protein</fullName>
    </submittedName>
</protein>
<dbReference type="AlphaFoldDB" id="A0A7Z0I1S8"/>
<comment type="caution">
    <text evidence="1">The sequence shown here is derived from an EMBL/GenBank/DDBJ whole genome shotgun (WGS) entry which is preliminary data.</text>
</comment>
<organism evidence="1 2">
    <name type="scientific">Rhabdonatronobacter sediminivivens</name>
    <dbReference type="NCBI Taxonomy" id="2743469"/>
    <lineage>
        <taxon>Bacteria</taxon>
        <taxon>Pseudomonadati</taxon>
        <taxon>Pseudomonadota</taxon>
        <taxon>Alphaproteobacteria</taxon>
        <taxon>Rhodobacterales</taxon>
        <taxon>Paracoccaceae</taxon>
        <taxon>Rhabdonatronobacter</taxon>
    </lineage>
</organism>
<evidence type="ECO:0000313" key="2">
    <source>
        <dbReference type="Proteomes" id="UP000529417"/>
    </source>
</evidence>